<evidence type="ECO:0000256" key="5">
    <source>
        <dbReference type="SAM" id="Phobius"/>
    </source>
</evidence>
<feature type="transmembrane region" description="Helical" evidence="5">
    <location>
        <begin position="274"/>
        <end position="292"/>
    </location>
</feature>
<keyword evidence="2 5" id="KW-0812">Transmembrane</keyword>
<evidence type="ECO:0000313" key="7">
    <source>
        <dbReference type="EMBL" id="REK70668.1"/>
    </source>
</evidence>
<sequence>MARPLAPAIAGTREELLVTTSADRERSTPWSWRGPALAVFAIAFAAGVVLIGVPTDPFQLFFWLWLATIAYDVKAPLRSHLRFPRDWWPAFALLVLYLYSRGLSDEIVSMPIHWTMPIRFDEWIGGGELPTARLQDALCASPCSASSPPRWYDEVFTTVYFTHFVAGLTLAVVLWLRDRVTWLPWMRRYIVINFAALVVYVLYPMAPPWLASKEGYVGRPLPRLTGRGWDDLGLGGFHVALAKVGNPVAAMPSLHAGLAMLIALYGITRLRGAWRWLLLVYPLLMATALVYYAEHYVVDILAGWTLAAAVMIGCRWWERRPSAEARAGTAGRPA</sequence>
<dbReference type="EMBL" id="QUBR01000002">
    <property type="protein sequence ID" value="REK70668.1"/>
    <property type="molecule type" value="Genomic_DNA"/>
</dbReference>
<feature type="transmembrane region" description="Helical" evidence="5">
    <location>
        <begin position="248"/>
        <end position="267"/>
    </location>
</feature>
<comment type="subcellular location">
    <subcellularLocation>
        <location evidence="1">Membrane</location>
        <topology evidence="1">Multi-pass membrane protein</topology>
    </subcellularLocation>
</comment>
<organism evidence="7 8">
    <name type="scientific">Aeromicrobium endophyticum</name>
    <dbReference type="NCBI Taxonomy" id="2292704"/>
    <lineage>
        <taxon>Bacteria</taxon>
        <taxon>Bacillati</taxon>
        <taxon>Actinomycetota</taxon>
        <taxon>Actinomycetes</taxon>
        <taxon>Propionibacteriales</taxon>
        <taxon>Nocardioidaceae</taxon>
        <taxon>Aeromicrobium</taxon>
    </lineage>
</organism>
<feature type="transmembrane region" description="Helical" evidence="5">
    <location>
        <begin position="34"/>
        <end position="52"/>
    </location>
</feature>
<keyword evidence="4 5" id="KW-0472">Membrane</keyword>
<feature type="transmembrane region" description="Helical" evidence="5">
    <location>
        <begin position="188"/>
        <end position="206"/>
    </location>
</feature>
<feature type="transmembrane region" description="Helical" evidence="5">
    <location>
        <begin position="155"/>
        <end position="176"/>
    </location>
</feature>
<feature type="transmembrane region" description="Helical" evidence="5">
    <location>
        <begin position="298"/>
        <end position="317"/>
    </location>
</feature>
<dbReference type="GO" id="GO:0016020">
    <property type="term" value="C:membrane"/>
    <property type="evidence" value="ECO:0007669"/>
    <property type="project" value="UniProtKB-SubCell"/>
</dbReference>
<dbReference type="CDD" id="cd03386">
    <property type="entry name" value="PAP2_Aur1_like"/>
    <property type="match status" value="1"/>
</dbReference>
<evidence type="ECO:0000256" key="3">
    <source>
        <dbReference type="ARBA" id="ARBA00022989"/>
    </source>
</evidence>
<dbReference type="PANTHER" id="PTHR31310">
    <property type="match status" value="1"/>
</dbReference>
<feature type="domain" description="Inositolphosphotransferase Aur1/Ipt1" evidence="6">
    <location>
        <begin position="151"/>
        <end position="311"/>
    </location>
</feature>
<gene>
    <name evidence="7" type="ORF">DX116_16285</name>
</gene>
<accession>A0A371P525</accession>
<dbReference type="InterPro" id="IPR026841">
    <property type="entry name" value="Aur1/Ipt1"/>
</dbReference>
<evidence type="ECO:0000256" key="2">
    <source>
        <dbReference type="ARBA" id="ARBA00022692"/>
    </source>
</evidence>
<evidence type="ECO:0000313" key="8">
    <source>
        <dbReference type="Proteomes" id="UP000265581"/>
    </source>
</evidence>
<dbReference type="PANTHER" id="PTHR31310:SF7">
    <property type="entry name" value="PA-PHOSPHATASE RELATED-FAMILY PROTEIN DDB_G0268928"/>
    <property type="match status" value="1"/>
</dbReference>
<name>A0A371P525_9ACTN</name>
<comment type="caution">
    <text evidence="7">The sequence shown here is derived from an EMBL/GenBank/DDBJ whole genome shotgun (WGS) entry which is preliminary data.</text>
</comment>
<dbReference type="Pfam" id="PF14378">
    <property type="entry name" value="PAP2_3"/>
    <property type="match status" value="1"/>
</dbReference>
<evidence type="ECO:0000259" key="6">
    <source>
        <dbReference type="Pfam" id="PF14378"/>
    </source>
</evidence>
<dbReference type="Gene3D" id="1.20.144.10">
    <property type="entry name" value="Phosphatidic acid phosphatase type 2/haloperoxidase"/>
    <property type="match status" value="1"/>
</dbReference>
<protein>
    <submittedName>
        <fullName evidence="7">Inositol phosphorylceramide synthase</fullName>
    </submittedName>
</protein>
<dbReference type="Proteomes" id="UP000265581">
    <property type="component" value="Unassembled WGS sequence"/>
</dbReference>
<evidence type="ECO:0000256" key="4">
    <source>
        <dbReference type="ARBA" id="ARBA00023136"/>
    </source>
</evidence>
<dbReference type="AlphaFoldDB" id="A0A371P525"/>
<proteinExistence type="predicted"/>
<dbReference type="InterPro" id="IPR036938">
    <property type="entry name" value="PAP2/HPO_sf"/>
</dbReference>
<keyword evidence="8" id="KW-1185">Reference proteome</keyword>
<dbReference type="SUPFAM" id="SSF48317">
    <property type="entry name" value="Acid phosphatase/Vanadium-dependent haloperoxidase"/>
    <property type="match status" value="1"/>
</dbReference>
<evidence type="ECO:0000256" key="1">
    <source>
        <dbReference type="ARBA" id="ARBA00004141"/>
    </source>
</evidence>
<keyword evidence="3 5" id="KW-1133">Transmembrane helix</keyword>
<dbReference type="InterPro" id="IPR052185">
    <property type="entry name" value="IPC_Synthase-Related"/>
</dbReference>
<reference evidence="7 8" key="1">
    <citation type="submission" date="2018-08" db="EMBL/GenBank/DDBJ databases">
        <title>Aeromicrobium sp. M2KJ-4, whole genome shotgun sequence.</title>
        <authorList>
            <person name="Tuo L."/>
        </authorList>
    </citation>
    <scope>NUCLEOTIDE SEQUENCE [LARGE SCALE GENOMIC DNA]</scope>
    <source>
        <strain evidence="7 8">M2KJ-4</strain>
    </source>
</reference>